<keyword evidence="5" id="KW-0326">Glycosidase</keyword>
<keyword evidence="4 7" id="KW-0378">Hydrolase</keyword>
<feature type="domain" description="Glycoside hydrolase family 3 N-terminal" evidence="6">
    <location>
        <begin position="60"/>
        <end position="224"/>
    </location>
</feature>
<evidence type="ECO:0000313" key="7">
    <source>
        <dbReference type="EMBL" id="MDY0404891.1"/>
    </source>
</evidence>
<evidence type="ECO:0000256" key="4">
    <source>
        <dbReference type="ARBA" id="ARBA00022801"/>
    </source>
</evidence>
<protein>
    <recommendedName>
        <fullName evidence="3">beta-N-acetylhexosaminidase</fullName>
        <ecNumber evidence="3">3.2.1.52</ecNumber>
    </recommendedName>
</protein>
<dbReference type="InterPro" id="IPR036962">
    <property type="entry name" value="Glyco_hydro_3_N_sf"/>
</dbReference>
<comment type="catalytic activity">
    <reaction evidence="1">
        <text>Hydrolysis of terminal non-reducing N-acetyl-D-hexosamine residues in N-acetyl-beta-D-hexosaminides.</text>
        <dbReference type="EC" id="3.2.1.52"/>
    </reaction>
</comment>
<dbReference type="Proteomes" id="UP001228376">
    <property type="component" value="Unassembled WGS sequence"/>
</dbReference>
<accession>A0ABU5CFV4</accession>
<dbReference type="Pfam" id="PF00933">
    <property type="entry name" value="Glyco_hydro_3"/>
    <property type="match status" value="1"/>
</dbReference>
<evidence type="ECO:0000313" key="8">
    <source>
        <dbReference type="Proteomes" id="UP001228376"/>
    </source>
</evidence>
<dbReference type="InterPro" id="IPR050226">
    <property type="entry name" value="NagZ_Beta-hexosaminidase"/>
</dbReference>
<evidence type="ECO:0000256" key="3">
    <source>
        <dbReference type="ARBA" id="ARBA00012663"/>
    </source>
</evidence>
<name>A0ABU5CFV4_9BACI</name>
<evidence type="ECO:0000256" key="5">
    <source>
        <dbReference type="ARBA" id="ARBA00023295"/>
    </source>
</evidence>
<gene>
    <name evidence="7" type="ORF">P5G51_005295</name>
</gene>
<dbReference type="InterPro" id="IPR017853">
    <property type="entry name" value="GH"/>
</dbReference>
<dbReference type="GO" id="GO:0016787">
    <property type="term" value="F:hydrolase activity"/>
    <property type="evidence" value="ECO:0007669"/>
    <property type="project" value="UniProtKB-KW"/>
</dbReference>
<dbReference type="EC" id="3.2.1.52" evidence="3"/>
<dbReference type="InterPro" id="IPR001764">
    <property type="entry name" value="Glyco_hydro_3_N"/>
</dbReference>
<comment type="caution">
    <text evidence="7">The sequence shown here is derived from an EMBL/GenBank/DDBJ whole genome shotgun (WGS) entry which is preliminary data.</text>
</comment>
<dbReference type="Gene3D" id="3.20.20.300">
    <property type="entry name" value="Glycoside hydrolase, family 3, N-terminal domain"/>
    <property type="match status" value="1"/>
</dbReference>
<proteinExistence type="inferred from homology"/>
<keyword evidence="8" id="KW-1185">Reference proteome</keyword>
<dbReference type="PANTHER" id="PTHR30480:SF13">
    <property type="entry name" value="BETA-HEXOSAMINIDASE"/>
    <property type="match status" value="1"/>
</dbReference>
<dbReference type="RefSeq" id="WP_306067175.1">
    <property type="nucleotide sequence ID" value="NZ_JAROCA020000001.1"/>
</dbReference>
<evidence type="ECO:0000256" key="2">
    <source>
        <dbReference type="ARBA" id="ARBA00005336"/>
    </source>
</evidence>
<evidence type="ECO:0000256" key="1">
    <source>
        <dbReference type="ARBA" id="ARBA00001231"/>
    </source>
</evidence>
<dbReference type="PANTHER" id="PTHR30480">
    <property type="entry name" value="BETA-HEXOSAMINIDASE-RELATED"/>
    <property type="match status" value="1"/>
</dbReference>
<sequence>MRKKMAGILVFIAVIMTIGFLWGKESGVERKAEKQTVRHVTVEMKNMPKNAIQQQVQHMTLDEKIGQMVIAGLSGTTADAQAISLIQDYKVGGFIFYANNLQNQKQSIQLVNQLKHENRQNRFPLFLSVDQEGASVSRLPGVQKLPNNRSIGNKDDGNFSYEIGKMLGRQVRSFGMNMDFAPVLDVDSNPNNPVIGDRSFGKNPELVANLGIQTMKGIQSESIMVQ</sequence>
<comment type="similarity">
    <text evidence="2">Belongs to the glycosyl hydrolase 3 family.</text>
</comment>
<dbReference type="SUPFAM" id="SSF51445">
    <property type="entry name" value="(Trans)glycosidases"/>
    <property type="match status" value="1"/>
</dbReference>
<dbReference type="EMBL" id="JAROCA020000001">
    <property type="protein sequence ID" value="MDY0404891.1"/>
    <property type="molecule type" value="Genomic_DNA"/>
</dbReference>
<evidence type="ECO:0000259" key="6">
    <source>
        <dbReference type="Pfam" id="PF00933"/>
    </source>
</evidence>
<organism evidence="7 8">
    <name type="scientific">Tigheibacillus jepli</name>
    <dbReference type="NCBI Taxonomy" id="3035914"/>
    <lineage>
        <taxon>Bacteria</taxon>
        <taxon>Bacillati</taxon>
        <taxon>Bacillota</taxon>
        <taxon>Bacilli</taxon>
        <taxon>Bacillales</taxon>
        <taxon>Bacillaceae</taxon>
        <taxon>Tigheibacillus</taxon>
    </lineage>
</organism>
<reference evidence="7 8" key="1">
    <citation type="submission" date="2023-10" db="EMBL/GenBank/DDBJ databases">
        <title>179-bfca-hs.</title>
        <authorList>
            <person name="Miliotis G."/>
            <person name="Sengupta P."/>
            <person name="Hameed A."/>
            <person name="Chuvochina M."/>
            <person name="Mcdonagh F."/>
            <person name="Simpson A.C."/>
            <person name="Singh N.K."/>
            <person name="Rekha P.D."/>
            <person name="Raman K."/>
            <person name="Hugenholtz P."/>
            <person name="Venkateswaran K."/>
        </authorList>
    </citation>
    <scope>NUCLEOTIDE SEQUENCE [LARGE SCALE GENOMIC DNA]</scope>
    <source>
        <strain evidence="7 8">179-BFC-A-HS</strain>
    </source>
</reference>